<evidence type="ECO:0000313" key="5">
    <source>
        <dbReference type="Proteomes" id="UP000221168"/>
    </source>
</evidence>
<dbReference type="GO" id="GO:0006559">
    <property type="term" value="P:L-phenylalanine catabolic process"/>
    <property type="evidence" value="ECO:0007669"/>
    <property type="project" value="TreeGrafter"/>
</dbReference>
<dbReference type="PANTHER" id="PTHR42673:SF4">
    <property type="entry name" value="MALEYLACETOACETATE ISOMERASE"/>
    <property type="match status" value="1"/>
</dbReference>
<dbReference type="InterPro" id="IPR040079">
    <property type="entry name" value="Glutathione_S-Trfase"/>
</dbReference>
<dbReference type="InterPro" id="IPR010987">
    <property type="entry name" value="Glutathione-S-Trfase_C-like"/>
</dbReference>
<evidence type="ECO:0000259" key="2">
    <source>
        <dbReference type="PROSITE" id="PS50404"/>
    </source>
</evidence>
<dbReference type="GO" id="GO:0004364">
    <property type="term" value="F:glutathione transferase activity"/>
    <property type="evidence" value="ECO:0007669"/>
    <property type="project" value="TreeGrafter"/>
</dbReference>
<dbReference type="Pfam" id="PF13410">
    <property type="entry name" value="GST_C_2"/>
    <property type="match status" value="1"/>
</dbReference>
<dbReference type="InterPro" id="IPR004045">
    <property type="entry name" value="Glutathione_S-Trfase_N"/>
</dbReference>
<keyword evidence="4" id="KW-0413">Isomerase</keyword>
<sequence length="213" mass="23666">MILHDFFRSSAAYRVRLAVNIKGISVRQQPLDMYRDGGEHKMPGYTAKNPLKLVPTLELDDGRALPESLAIIEYLDATQGGARLIPDDPWEAARVRAASYAIACDIHPLNNLRVLQYLEHELGQGKAAIQSWYEHWVREGGLLGFQDMIGKDGPYCFGDQLSMADCCLIPQLFNARRLNVPLDGLDRLVAIETACNDLPAFKDAQPSVQPGAF</sequence>
<feature type="domain" description="GST C-terminal" evidence="3">
    <location>
        <begin position="88"/>
        <end position="213"/>
    </location>
</feature>
<feature type="domain" description="GST N-terminal" evidence="2">
    <location>
        <begin position="1"/>
        <end position="83"/>
    </location>
</feature>
<dbReference type="SFLD" id="SFLDS00019">
    <property type="entry name" value="Glutathione_Transferase_(cytos"/>
    <property type="match status" value="1"/>
</dbReference>
<dbReference type="SUPFAM" id="SSF47616">
    <property type="entry name" value="GST C-terminal domain-like"/>
    <property type="match status" value="1"/>
</dbReference>
<accession>A0A2G1QMV4</accession>
<proteinExistence type="inferred from homology"/>
<dbReference type="Gene3D" id="3.40.30.10">
    <property type="entry name" value="Glutaredoxin"/>
    <property type="match status" value="1"/>
</dbReference>
<dbReference type="NCBIfam" id="TIGR01262">
    <property type="entry name" value="maiA"/>
    <property type="match status" value="1"/>
</dbReference>
<dbReference type="GO" id="GO:0005737">
    <property type="term" value="C:cytoplasm"/>
    <property type="evidence" value="ECO:0007669"/>
    <property type="project" value="InterPro"/>
</dbReference>
<dbReference type="InterPro" id="IPR036282">
    <property type="entry name" value="Glutathione-S-Trfase_C_sf"/>
</dbReference>
<dbReference type="Pfam" id="PF13409">
    <property type="entry name" value="GST_N_2"/>
    <property type="match status" value="1"/>
</dbReference>
<dbReference type="SUPFAM" id="SSF52833">
    <property type="entry name" value="Thioredoxin-like"/>
    <property type="match status" value="1"/>
</dbReference>
<dbReference type="OrthoDB" id="509852at2"/>
<keyword evidence="5" id="KW-1185">Reference proteome</keyword>
<dbReference type="Proteomes" id="UP000221168">
    <property type="component" value="Unassembled WGS sequence"/>
</dbReference>
<dbReference type="EMBL" id="PDVP01000006">
    <property type="protein sequence ID" value="PHP66780.1"/>
    <property type="molecule type" value="Genomic_DNA"/>
</dbReference>
<dbReference type="PROSITE" id="PS50405">
    <property type="entry name" value="GST_CTER"/>
    <property type="match status" value="1"/>
</dbReference>
<gene>
    <name evidence="4" type="primary">maiA</name>
    <name evidence="4" type="ORF">CSC94_11780</name>
</gene>
<evidence type="ECO:0000259" key="3">
    <source>
        <dbReference type="PROSITE" id="PS50405"/>
    </source>
</evidence>
<reference evidence="4 5" key="1">
    <citation type="submission" date="2017-10" db="EMBL/GenBank/DDBJ databases">
        <title>Sedimentibacterium mangrovi gen. nov., sp. nov., a novel member of family Phyllobacteriacea isolated from mangrove sediment.</title>
        <authorList>
            <person name="Liao H."/>
            <person name="Tian Y."/>
        </authorList>
    </citation>
    <scope>NUCLEOTIDE SEQUENCE [LARGE SCALE GENOMIC DNA]</scope>
    <source>
        <strain evidence="4 5">X9-2-2</strain>
    </source>
</reference>
<dbReference type="CDD" id="cd03191">
    <property type="entry name" value="GST_C_Zeta"/>
    <property type="match status" value="1"/>
</dbReference>
<comment type="caution">
    <text evidence="4">The sequence shown here is derived from an EMBL/GenBank/DDBJ whole genome shotgun (WGS) entry which is preliminary data.</text>
</comment>
<dbReference type="PROSITE" id="PS50404">
    <property type="entry name" value="GST_NTER"/>
    <property type="match status" value="1"/>
</dbReference>
<comment type="similarity">
    <text evidence="1">Belongs to the GST superfamily. Zeta family.</text>
</comment>
<dbReference type="GO" id="GO:0006749">
    <property type="term" value="P:glutathione metabolic process"/>
    <property type="evidence" value="ECO:0007669"/>
    <property type="project" value="TreeGrafter"/>
</dbReference>
<protein>
    <submittedName>
        <fullName evidence="4">Maleylacetoacetate isomerase</fullName>
    </submittedName>
</protein>
<dbReference type="InterPro" id="IPR005955">
    <property type="entry name" value="GST_Zeta"/>
</dbReference>
<dbReference type="PANTHER" id="PTHR42673">
    <property type="entry name" value="MALEYLACETOACETATE ISOMERASE"/>
    <property type="match status" value="1"/>
</dbReference>
<evidence type="ECO:0000313" key="4">
    <source>
        <dbReference type="EMBL" id="PHP66780.1"/>
    </source>
</evidence>
<dbReference type="Gene3D" id="1.20.1050.10">
    <property type="match status" value="1"/>
</dbReference>
<dbReference type="InterPro" id="IPR034330">
    <property type="entry name" value="GST_Zeta_C"/>
</dbReference>
<dbReference type="RefSeq" id="WP_099306546.1">
    <property type="nucleotide sequence ID" value="NZ_PDVP01000006.1"/>
</dbReference>
<dbReference type="InterPro" id="IPR036249">
    <property type="entry name" value="Thioredoxin-like_sf"/>
</dbReference>
<dbReference type="AlphaFoldDB" id="A0A2G1QMV4"/>
<dbReference type="GO" id="GO:0016034">
    <property type="term" value="F:maleylacetoacetate isomerase activity"/>
    <property type="evidence" value="ECO:0007669"/>
    <property type="project" value="TreeGrafter"/>
</dbReference>
<dbReference type="SFLD" id="SFLDG00358">
    <property type="entry name" value="Main_(cytGST)"/>
    <property type="match status" value="1"/>
</dbReference>
<evidence type="ECO:0000256" key="1">
    <source>
        <dbReference type="ARBA" id="ARBA00010007"/>
    </source>
</evidence>
<organism evidence="4 5">
    <name type="scientific">Zhengella mangrovi</name>
    <dbReference type="NCBI Taxonomy" id="1982044"/>
    <lineage>
        <taxon>Bacteria</taxon>
        <taxon>Pseudomonadati</taxon>
        <taxon>Pseudomonadota</taxon>
        <taxon>Alphaproteobacteria</taxon>
        <taxon>Hyphomicrobiales</taxon>
        <taxon>Notoacmeibacteraceae</taxon>
        <taxon>Zhengella</taxon>
    </lineage>
</organism>
<name>A0A2G1QMV4_9HYPH</name>